<evidence type="ECO:0000313" key="1">
    <source>
        <dbReference type="EMBL" id="EIW80296.1"/>
    </source>
</evidence>
<evidence type="ECO:0000313" key="2">
    <source>
        <dbReference type="Proteomes" id="UP000053558"/>
    </source>
</evidence>
<dbReference type="EMBL" id="JH711579">
    <property type="protein sequence ID" value="EIW80296.1"/>
    <property type="molecule type" value="Genomic_DNA"/>
</dbReference>
<gene>
    <name evidence="1" type="ORF">CONPUDRAFT_165864</name>
</gene>
<organism evidence="1 2">
    <name type="scientific">Coniophora puteana (strain RWD-64-598)</name>
    <name type="common">Brown rot fungus</name>
    <dbReference type="NCBI Taxonomy" id="741705"/>
    <lineage>
        <taxon>Eukaryota</taxon>
        <taxon>Fungi</taxon>
        <taxon>Dikarya</taxon>
        <taxon>Basidiomycota</taxon>
        <taxon>Agaricomycotina</taxon>
        <taxon>Agaricomycetes</taxon>
        <taxon>Agaricomycetidae</taxon>
        <taxon>Boletales</taxon>
        <taxon>Coniophorineae</taxon>
        <taxon>Coniophoraceae</taxon>
        <taxon>Coniophora</taxon>
    </lineage>
</organism>
<dbReference type="AlphaFoldDB" id="A0A5M3MMN2"/>
<dbReference type="KEGG" id="cput:CONPUDRAFT_165864"/>
<dbReference type="OrthoDB" id="2932645at2759"/>
<accession>A0A5M3MMN2</accession>
<dbReference type="RefSeq" id="XP_007769278.1">
    <property type="nucleotide sequence ID" value="XM_007771088.1"/>
</dbReference>
<name>A0A5M3MMN2_CONPW</name>
<reference evidence="2" key="1">
    <citation type="journal article" date="2012" name="Science">
        <title>The Paleozoic origin of enzymatic lignin decomposition reconstructed from 31 fungal genomes.</title>
        <authorList>
            <person name="Floudas D."/>
            <person name="Binder M."/>
            <person name="Riley R."/>
            <person name="Barry K."/>
            <person name="Blanchette R.A."/>
            <person name="Henrissat B."/>
            <person name="Martinez A.T."/>
            <person name="Otillar R."/>
            <person name="Spatafora J.W."/>
            <person name="Yadav J.S."/>
            <person name="Aerts A."/>
            <person name="Benoit I."/>
            <person name="Boyd A."/>
            <person name="Carlson A."/>
            <person name="Copeland A."/>
            <person name="Coutinho P.M."/>
            <person name="de Vries R.P."/>
            <person name="Ferreira P."/>
            <person name="Findley K."/>
            <person name="Foster B."/>
            <person name="Gaskell J."/>
            <person name="Glotzer D."/>
            <person name="Gorecki P."/>
            <person name="Heitman J."/>
            <person name="Hesse C."/>
            <person name="Hori C."/>
            <person name="Igarashi K."/>
            <person name="Jurgens J.A."/>
            <person name="Kallen N."/>
            <person name="Kersten P."/>
            <person name="Kohler A."/>
            <person name="Kuees U."/>
            <person name="Kumar T.K.A."/>
            <person name="Kuo A."/>
            <person name="LaButti K."/>
            <person name="Larrondo L.F."/>
            <person name="Lindquist E."/>
            <person name="Ling A."/>
            <person name="Lombard V."/>
            <person name="Lucas S."/>
            <person name="Lundell T."/>
            <person name="Martin R."/>
            <person name="McLaughlin D.J."/>
            <person name="Morgenstern I."/>
            <person name="Morin E."/>
            <person name="Murat C."/>
            <person name="Nagy L.G."/>
            <person name="Nolan M."/>
            <person name="Ohm R.A."/>
            <person name="Patyshakuliyeva A."/>
            <person name="Rokas A."/>
            <person name="Ruiz-Duenas F.J."/>
            <person name="Sabat G."/>
            <person name="Salamov A."/>
            <person name="Samejima M."/>
            <person name="Schmutz J."/>
            <person name="Slot J.C."/>
            <person name="St John F."/>
            <person name="Stenlid J."/>
            <person name="Sun H."/>
            <person name="Sun S."/>
            <person name="Syed K."/>
            <person name="Tsang A."/>
            <person name="Wiebenga A."/>
            <person name="Young D."/>
            <person name="Pisabarro A."/>
            <person name="Eastwood D.C."/>
            <person name="Martin F."/>
            <person name="Cullen D."/>
            <person name="Grigoriev I.V."/>
            <person name="Hibbett D.S."/>
        </authorList>
    </citation>
    <scope>NUCLEOTIDE SEQUENCE [LARGE SCALE GENOMIC DNA]</scope>
    <source>
        <strain evidence="2">RWD-64-598 SS2</strain>
    </source>
</reference>
<dbReference type="GeneID" id="19205413"/>
<keyword evidence="2" id="KW-1185">Reference proteome</keyword>
<comment type="caution">
    <text evidence="1">The sequence shown here is derived from an EMBL/GenBank/DDBJ whole genome shotgun (WGS) entry which is preliminary data.</text>
</comment>
<dbReference type="Proteomes" id="UP000053558">
    <property type="component" value="Unassembled WGS sequence"/>
</dbReference>
<protein>
    <submittedName>
        <fullName evidence="1">Uncharacterized protein</fullName>
    </submittedName>
</protein>
<proteinExistence type="predicted"/>
<sequence length="659" mass="73425">MEYNSRRGMLQTIFASSEPQRSTMLSVTFRELKELSIDSESVYEVLSVISDEAFPSESIAPSSAKWSSSIKASVNAGLFESLMHIIAVPWNETLATESGASRLVHGYMCQWQAWNIAVQVSSSGNIHELRSALDKLTKLKVVDISLKTLSHRFLMFRGVAVRMISMLCSASLLSPRIQPQDAGILLSALCTLALQDSEATLDLLIDPRTEWQWRLARLYPEDPWSKNRESRRLMARRIFGEIRSNSMDAARVILAMNPNSSPRTRLEIIRHSPALFDLLLDCCILERLHGYPDGATASLACAALCDFFRWPSDAIPGVPHPAELKALGVKDAKAMGQYTQVFVSQPDWTDRLTQVWINSVPDPKETEKWTRSFHAARALYGKSRAPFTQDLRESFSQTAGHCRICILRIIAMLTYNADAAGLKNSDIYSLLAIAYQGSLKIGKEPHRSGDIREWPAWVELQDKNDKYIAPFHVSPERVLGPIAFARLLVVLAQRNALNGIQFLQKTPDGISSTSLSQIQQMTHPDVIRRFLKISVGRIRSRLDEAYEWRDNGVGGAPAITLANLAFSDAAELAAALVIFDDITGGAYAQAAPRVRYLLAACLGHASHTALELKQYQRAYFCSLAALSINEKSARAEQIPNERVKFYTRTLQEAKKALGL</sequence>